<name>A0A8C3QPL4_9PASS</name>
<evidence type="ECO:0000313" key="8">
    <source>
        <dbReference type="Proteomes" id="UP000694396"/>
    </source>
</evidence>
<evidence type="ECO:0000256" key="1">
    <source>
        <dbReference type="ARBA" id="ARBA00004613"/>
    </source>
</evidence>
<evidence type="ECO:0000313" key="7">
    <source>
        <dbReference type="Ensembl" id="ENSCRFP00000009034.1"/>
    </source>
</evidence>
<keyword evidence="4" id="KW-0372">Hormone</keyword>
<keyword evidence="8" id="KW-1185">Reference proteome</keyword>
<dbReference type="Proteomes" id="UP000694396">
    <property type="component" value="Unplaced"/>
</dbReference>
<proteinExistence type="predicted"/>
<dbReference type="GO" id="GO:2000253">
    <property type="term" value="P:positive regulation of feeding behavior"/>
    <property type="evidence" value="ECO:0007669"/>
    <property type="project" value="TreeGrafter"/>
</dbReference>
<reference evidence="7" key="1">
    <citation type="submission" date="2025-08" db="UniProtKB">
        <authorList>
            <consortium name="Ensembl"/>
        </authorList>
    </citation>
    <scope>IDENTIFICATION</scope>
</reference>
<evidence type="ECO:0000256" key="3">
    <source>
        <dbReference type="ARBA" id="ARBA00022525"/>
    </source>
</evidence>
<dbReference type="GO" id="GO:0005576">
    <property type="term" value="C:extracellular region"/>
    <property type="evidence" value="ECO:0007669"/>
    <property type="project" value="UniProtKB-SubCell"/>
</dbReference>
<dbReference type="PANTHER" id="PTHR20968">
    <property type="entry name" value="ILGF DOMAIN-CONTAINING PROTEIN"/>
    <property type="match status" value="1"/>
</dbReference>
<reference evidence="7" key="2">
    <citation type="submission" date="2025-09" db="UniProtKB">
        <authorList>
            <consortium name="Ensembl"/>
        </authorList>
    </citation>
    <scope>IDENTIFICATION</scope>
</reference>
<feature type="region of interest" description="Disordered" evidence="6">
    <location>
        <begin position="61"/>
        <end position="95"/>
    </location>
</feature>
<dbReference type="GO" id="GO:0001664">
    <property type="term" value="F:G protein-coupled receptor binding"/>
    <property type="evidence" value="ECO:0007669"/>
    <property type="project" value="TreeGrafter"/>
</dbReference>
<evidence type="ECO:0000256" key="4">
    <source>
        <dbReference type="ARBA" id="ARBA00022702"/>
    </source>
</evidence>
<comment type="subunit">
    <text evidence="2">Heterodimer of a B chain and an A chain linked by two disulfide bonds.</text>
</comment>
<dbReference type="Ensembl" id="ENSCRFT00000009360.1">
    <property type="protein sequence ID" value="ENSCRFP00000009034.1"/>
    <property type="gene ID" value="ENSCRFG00000007096.1"/>
</dbReference>
<protein>
    <submittedName>
        <fullName evidence="7">Uncharacterized protein</fullName>
    </submittedName>
</protein>
<dbReference type="InterPro" id="IPR051777">
    <property type="entry name" value="Insulin-like_neuro_ligands"/>
</dbReference>
<comment type="subcellular location">
    <subcellularLocation>
        <location evidence="1">Secreted</location>
    </subcellularLocation>
</comment>
<dbReference type="SUPFAM" id="SSF56994">
    <property type="entry name" value="Insulin-like"/>
    <property type="match status" value="1"/>
</dbReference>
<keyword evidence="3" id="KW-0964">Secreted</keyword>
<dbReference type="InterPro" id="IPR036438">
    <property type="entry name" value="Insulin-like_sf"/>
</dbReference>
<organism evidence="7 8">
    <name type="scientific">Cyanoderma ruficeps</name>
    <name type="common">rufous-capped babbler</name>
    <dbReference type="NCBI Taxonomy" id="181631"/>
    <lineage>
        <taxon>Eukaryota</taxon>
        <taxon>Metazoa</taxon>
        <taxon>Chordata</taxon>
        <taxon>Craniata</taxon>
        <taxon>Vertebrata</taxon>
        <taxon>Euteleostomi</taxon>
        <taxon>Archelosauria</taxon>
        <taxon>Archosauria</taxon>
        <taxon>Dinosauria</taxon>
        <taxon>Saurischia</taxon>
        <taxon>Theropoda</taxon>
        <taxon>Coelurosauria</taxon>
        <taxon>Aves</taxon>
        <taxon>Neognathae</taxon>
        <taxon>Neoaves</taxon>
        <taxon>Telluraves</taxon>
        <taxon>Australaves</taxon>
        <taxon>Passeriformes</taxon>
        <taxon>Sylvioidea</taxon>
        <taxon>Timaliidae</taxon>
        <taxon>Cyanoderma</taxon>
    </lineage>
</organism>
<sequence length="125" mass="13616">HDQKQSSLFVFSKHRHPQSELLSSGVDRPLCGRDFIRAVVFTCGGSRWKRHLAELRREYQGKLPGSSLPAAPASQRIRGDPRGLGSSTSPAPLNPCSSKVNTQLPGCSLACLSSKDKKHKLLISP</sequence>
<dbReference type="AlphaFoldDB" id="A0A8C3QPL4"/>
<evidence type="ECO:0000256" key="5">
    <source>
        <dbReference type="ARBA" id="ARBA00023157"/>
    </source>
</evidence>
<evidence type="ECO:0000256" key="6">
    <source>
        <dbReference type="SAM" id="MobiDB-lite"/>
    </source>
</evidence>
<dbReference type="GO" id="GO:0005179">
    <property type="term" value="F:hormone activity"/>
    <property type="evidence" value="ECO:0007669"/>
    <property type="project" value="UniProtKB-KW"/>
</dbReference>
<dbReference type="PANTHER" id="PTHR20968:SF2">
    <property type="entry name" value="INSULIN-LIKE PEPTIDE INSL5"/>
    <property type="match status" value="1"/>
</dbReference>
<feature type="compositionally biased region" description="Polar residues" evidence="6">
    <location>
        <begin position="85"/>
        <end position="95"/>
    </location>
</feature>
<accession>A0A8C3QPL4</accession>
<keyword evidence="5" id="KW-1015">Disulfide bond</keyword>
<evidence type="ECO:0000256" key="2">
    <source>
        <dbReference type="ARBA" id="ARBA00011207"/>
    </source>
</evidence>